<dbReference type="PROSITE" id="PS50845">
    <property type="entry name" value="RETICULON"/>
    <property type="match status" value="1"/>
</dbReference>
<evidence type="ECO:0000256" key="2">
    <source>
        <dbReference type="ARBA" id="ARBA00022692"/>
    </source>
</evidence>
<evidence type="ECO:0000256" key="7">
    <source>
        <dbReference type="SAM" id="MobiDB-lite"/>
    </source>
</evidence>
<evidence type="ECO:0000256" key="3">
    <source>
        <dbReference type="ARBA" id="ARBA00022824"/>
    </source>
</evidence>
<keyword evidence="4 6" id="KW-1133">Transmembrane helix</keyword>
<accession>A0A0S3SJU3</accession>
<protein>
    <recommendedName>
        <fullName evidence="6">Reticulon-like protein</fullName>
    </recommendedName>
</protein>
<feature type="region of interest" description="Disordered" evidence="7">
    <location>
        <begin position="36"/>
        <end position="74"/>
    </location>
</feature>
<proteinExistence type="predicted"/>
<keyword evidence="10" id="KW-1185">Reference proteome</keyword>
<gene>
    <name evidence="9" type="primary">Vigan.07G195000</name>
    <name evidence="9" type="ORF">VIGAN_07195000</name>
</gene>
<feature type="transmembrane region" description="Helical" evidence="6">
    <location>
        <begin position="352"/>
        <end position="371"/>
    </location>
</feature>
<name>A0A0S3SJU3_PHAAN</name>
<dbReference type="PANTHER" id="PTHR46626">
    <property type="entry name" value="RETICULON-LIKE PROTEIN B17"/>
    <property type="match status" value="1"/>
</dbReference>
<dbReference type="AlphaFoldDB" id="A0A0S3SJU3"/>
<dbReference type="OrthoDB" id="567788at2759"/>
<keyword evidence="2 6" id="KW-0812">Transmembrane</keyword>
<sequence>MNMSRRRVGARCSVVAGSVWESRMKSDEVGGGVKVFSAEQGSEEGGNGGTKLKSSQTGGVVATGKRKSWKLGRSEGLENKKIQIGRGKVEQCKNLNVSSDSIKKSPKQVRKEKNEGTGASVCTDKLERGPILTRRKRSEVGESGEKNIGQLRKNNGKNDSDENCKDFGVCQEKVISSRSDDASMVKCSPMHVDGGSHDDEEEDEEEVEMDDEELDIEMEIQSFDVKEINAPESKVVNKPEKEFMNVPEKQKTEKVVRTDRHFHQKHERLLSVPLTVIPSPPIKKLSTIHKNFSKADSIPKAEECYSFPQSQNKLQSLVDLIMWKDISRSTFIFGIGTFTIVSSSYAKDINLSLISAMSYLGLIYLAVIFLYRSLICRGVIDIESTNYVLGEEEAIWVLKLILPYLNEFLSQLRTMFSGDPGTTIKLAISFFVLARCGSSITIWNMAKFCFFASFTLPRICSSYSAQLTPFANFWIGRFHDAWDSCSHKKVVALAIFCLAWNLSSLVARIWSVFVLFVGFKYYQQHYLVRDERVEDEAGFGETWQEPVGVKAQNVKKGF</sequence>
<dbReference type="GO" id="GO:0005789">
    <property type="term" value="C:endoplasmic reticulum membrane"/>
    <property type="evidence" value="ECO:0007669"/>
    <property type="project" value="UniProtKB-SubCell"/>
</dbReference>
<dbReference type="PANTHER" id="PTHR46626:SF1">
    <property type="entry name" value="RETICULON-LIKE PROTEIN B21"/>
    <property type="match status" value="1"/>
</dbReference>
<evidence type="ECO:0000256" key="6">
    <source>
        <dbReference type="RuleBase" id="RU363132"/>
    </source>
</evidence>
<evidence type="ECO:0000259" key="8">
    <source>
        <dbReference type="PROSITE" id="PS50845"/>
    </source>
</evidence>
<organism evidence="9 10">
    <name type="scientific">Vigna angularis var. angularis</name>
    <dbReference type="NCBI Taxonomy" id="157739"/>
    <lineage>
        <taxon>Eukaryota</taxon>
        <taxon>Viridiplantae</taxon>
        <taxon>Streptophyta</taxon>
        <taxon>Embryophyta</taxon>
        <taxon>Tracheophyta</taxon>
        <taxon>Spermatophyta</taxon>
        <taxon>Magnoliopsida</taxon>
        <taxon>eudicotyledons</taxon>
        <taxon>Gunneridae</taxon>
        <taxon>Pentapetalae</taxon>
        <taxon>rosids</taxon>
        <taxon>fabids</taxon>
        <taxon>Fabales</taxon>
        <taxon>Fabaceae</taxon>
        <taxon>Papilionoideae</taxon>
        <taxon>50 kb inversion clade</taxon>
        <taxon>NPAAA clade</taxon>
        <taxon>indigoferoid/millettioid clade</taxon>
        <taxon>Phaseoleae</taxon>
        <taxon>Vigna</taxon>
    </lineage>
</organism>
<evidence type="ECO:0000256" key="4">
    <source>
        <dbReference type="ARBA" id="ARBA00022989"/>
    </source>
</evidence>
<keyword evidence="3 6" id="KW-0256">Endoplasmic reticulum</keyword>
<dbReference type="EMBL" id="AP015040">
    <property type="protein sequence ID" value="BAT93057.1"/>
    <property type="molecule type" value="Genomic_DNA"/>
</dbReference>
<dbReference type="Pfam" id="PF02453">
    <property type="entry name" value="Reticulon"/>
    <property type="match status" value="1"/>
</dbReference>
<feature type="transmembrane region" description="Helical" evidence="6">
    <location>
        <begin position="490"/>
        <end position="519"/>
    </location>
</feature>
<evidence type="ECO:0000256" key="1">
    <source>
        <dbReference type="ARBA" id="ARBA00004477"/>
    </source>
</evidence>
<feature type="domain" description="Reticulon" evidence="8">
    <location>
        <begin position="317"/>
        <end position="480"/>
    </location>
</feature>
<comment type="subcellular location">
    <subcellularLocation>
        <location evidence="1 6">Endoplasmic reticulum membrane</location>
        <topology evidence="1 6">Multi-pass membrane protein</topology>
    </subcellularLocation>
</comment>
<feature type="region of interest" description="Disordered" evidence="7">
    <location>
        <begin position="95"/>
        <end position="121"/>
    </location>
</feature>
<dbReference type="InterPro" id="IPR003388">
    <property type="entry name" value="Reticulon"/>
</dbReference>
<dbReference type="InterPro" id="IPR044647">
    <property type="entry name" value="RTNLB17/18/21"/>
</dbReference>
<evidence type="ECO:0000313" key="9">
    <source>
        <dbReference type="EMBL" id="BAT93057.1"/>
    </source>
</evidence>
<reference evidence="9 10" key="1">
    <citation type="journal article" date="2015" name="Sci. Rep.">
        <title>The power of single molecule real-time sequencing technology in the de novo assembly of a eukaryotic genome.</title>
        <authorList>
            <person name="Sakai H."/>
            <person name="Naito K."/>
            <person name="Ogiso-Tanaka E."/>
            <person name="Takahashi Y."/>
            <person name="Iseki K."/>
            <person name="Muto C."/>
            <person name="Satou K."/>
            <person name="Teruya K."/>
            <person name="Shiroma A."/>
            <person name="Shimoji M."/>
            <person name="Hirano T."/>
            <person name="Itoh T."/>
            <person name="Kaga A."/>
            <person name="Tomooka N."/>
        </authorList>
    </citation>
    <scope>NUCLEOTIDE SEQUENCE [LARGE SCALE GENOMIC DNA]</scope>
    <source>
        <strain evidence="10">cv. Shumari</strain>
    </source>
</reference>
<dbReference type="Proteomes" id="UP000291084">
    <property type="component" value="Chromosome 7"/>
</dbReference>
<evidence type="ECO:0000313" key="10">
    <source>
        <dbReference type="Proteomes" id="UP000291084"/>
    </source>
</evidence>
<feature type="region of interest" description="Disordered" evidence="7">
    <location>
        <begin position="134"/>
        <end position="159"/>
    </location>
</feature>
<evidence type="ECO:0000256" key="5">
    <source>
        <dbReference type="ARBA" id="ARBA00023136"/>
    </source>
</evidence>
<keyword evidence="5 6" id="KW-0472">Membrane</keyword>